<dbReference type="InterPro" id="IPR046867">
    <property type="entry name" value="AldOxase/xan_DH_MoCoBD2"/>
</dbReference>
<dbReference type="NCBIfam" id="NF040766">
    <property type="entry name" value="CODH_aero_grp5"/>
    <property type="match status" value="1"/>
</dbReference>
<evidence type="ECO:0000256" key="1">
    <source>
        <dbReference type="ARBA" id="ARBA00022505"/>
    </source>
</evidence>
<organism evidence="4 5">
    <name type="scientific">Pseudolabrys taiwanensis</name>
    <dbReference type="NCBI Taxonomy" id="331696"/>
    <lineage>
        <taxon>Bacteria</taxon>
        <taxon>Pseudomonadati</taxon>
        <taxon>Pseudomonadota</taxon>
        <taxon>Alphaproteobacteria</taxon>
        <taxon>Hyphomicrobiales</taxon>
        <taxon>Xanthobacteraceae</taxon>
        <taxon>Pseudolabrys</taxon>
    </lineage>
</organism>
<sequence length="797" mass="85430">MSTRYFGQRVERNIDPKLLRGEGAYVDDIPLTNALHAAFLRSPVARGKIKRIDVSAARAYPGVAAVYTYADIGPLDRPMPLLIPHPSMKSPKTQRPLARGEVFYVGQTIAMVVAVDRYVAEDAAALIELEIEPFAVEMDMAKAIADGAPLVHADVANNIAAEFVQTSGDPDGAFARAEHVTRITVQVDRSTAAPMECRAVAARWDEISGELTVWDGTQAPISVRGGLASIFALDEDKVRVIAPDVGGGFGQKVLLFYPDELLVPMAAMQLGRPVKYIEDRRENFLGSSQERTQIHTIELAAMKTGEVIGLRDSFLHDTGAFIPYGIAVAQVASTSIAGPYRIPNIWVEFKAVYTPTVQVTPYRGCGRPQACFALERAMDQLAEDLGIDRFEIRRRNFIGEKEFPYERAGLLFADGLKVTLDSGQYAKALSLAAAQLDMADFAGEQEKLRADGKYLGLGLACYVEGTGLGPYEGGHIRVHPITGKVYVNTGLSTQGQGHDTVFAQIVADQLGVSPQDVIVVEGDTKAFDWGVATFASRAAVVSGNAIHKTAITVRGKILQAAANMLEADIDDIELRDSAAWVKNSNRHVSLAAIATASNPLRYAFNEAAQAATQFAPASKHDGPPLAEGQAPGIEATDYYSPSQSTWAYGVHAAIVEVDPALCTVKIRKYVCIHDCGNMINPTIVEGQVMGGIAQGIGGALYERLDYMPDGTLSNASLMDFLVPYATEIPPVSVLHLETPSPLNPLGVKGVGEAGCIAVGAVVASGVEDALKSLGDIKLRHVPLTPRMLSDALESVGY</sequence>
<reference evidence="4 5" key="1">
    <citation type="submission" date="2018-07" db="EMBL/GenBank/DDBJ databases">
        <authorList>
            <person name="Quirk P.G."/>
            <person name="Krulwich T.A."/>
        </authorList>
    </citation>
    <scope>NUCLEOTIDE SEQUENCE [LARGE SCALE GENOMIC DNA]</scope>
    <source>
        <strain evidence="4 5">CC-BB4</strain>
    </source>
</reference>
<feature type="domain" description="Aldehyde oxidase/xanthine dehydrogenase a/b hammerhead" evidence="3">
    <location>
        <begin position="20"/>
        <end position="135"/>
    </location>
</feature>
<protein>
    <submittedName>
        <fullName evidence="4">Xanthine dehydrogenase family protein molybdopterin-binding subunit</fullName>
    </submittedName>
</protein>
<dbReference type="Gene3D" id="3.90.1170.50">
    <property type="entry name" value="Aldehyde oxidase/xanthine dehydrogenase, a/b hammerhead"/>
    <property type="match status" value="1"/>
</dbReference>
<name>A0A346A0J8_9HYPH</name>
<dbReference type="RefSeq" id="WP_115693074.1">
    <property type="nucleotide sequence ID" value="NZ_CP031417.1"/>
</dbReference>
<evidence type="ECO:0000313" key="4">
    <source>
        <dbReference type="EMBL" id="AXK82695.1"/>
    </source>
</evidence>
<dbReference type="AlphaFoldDB" id="A0A346A0J8"/>
<dbReference type="GO" id="GO:0016491">
    <property type="term" value="F:oxidoreductase activity"/>
    <property type="evidence" value="ECO:0007669"/>
    <property type="project" value="UniProtKB-KW"/>
</dbReference>
<dbReference type="Pfam" id="PF01315">
    <property type="entry name" value="Ald_Xan_dh_C"/>
    <property type="match status" value="1"/>
</dbReference>
<dbReference type="InterPro" id="IPR000674">
    <property type="entry name" value="Ald_Oxase/Xan_DH_a/b"/>
</dbReference>
<keyword evidence="1" id="KW-0500">Molybdenum</keyword>
<dbReference type="PANTHER" id="PTHR11908">
    <property type="entry name" value="XANTHINE DEHYDROGENASE"/>
    <property type="match status" value="1"/>
</dbReference>
<dbReference type="PANTHER" id="PTHR11908:SF132">
    <property type="entry name" value="ALDEHYDE OXIDASE 1-RELATED"/>
    <property type="match status" value="1"/>
</dbReference>
<dbReference type="InterPro" id="IPR037165">
    <property type="entry name" value="AldOxase/xan_DH_Mopterin-bd_sf"/>
</dbReference>
<gene>
    <name evidence="4" type="ORF">DW352_20490</name>
</gene>
<dbReference type="EMBL" id="CP031417">
    <property type="protein sequence ID" value="AXK82695.1"/>
    <property type="molecule type" value="Genomic_DNA"/>
</dbReference>
<dbReference type="InterPro" id="IPR008274">
    <property type="entry name" value="AldOxase/xan_DH_MoCoBD1"/>
</dbReference>
<dbReference type="InterPro" id="IPR016208">
    <property type="entry name" value="Ald_Oxase/xanthine_DH-like"/>
</dbReference>
<dbReference type="SUPFAM" id="SSF56003">
    <property type="entry name" value="Molybdenum cofactor-binding domain"/>
    <property type="match status" value="1"/>
</dbReference>
<keyword evidence="2" id="KW-0560">Oxidoreductase</keyword>
<keyword evidence="5" id="KW-1185">Reference proteome</keyword>
<dbReference type="InterPro" id="IPR036856">
    <property type="entry name" value="Ald_Oxase/Xan_DH_a/b_sf"/>
</dbReference>
<dbReference type="Pfam" id="PF02738">
    <property type="entry name" value="MoCoBD_1"/>
    <property type="match status" value="1"/>
</dbReference>
<dbReference type="Proteomes" id="UP000254889">
    <property type="component" value="Chromosome"/>
</dbReference>
<dbReference type="OrthoDB" id="9758509at2"/>
<proteinExistence type="predicted"/>
<dbReference type="SUPFAM" id="SSF54665">
    <property type="entry name" value="CO dehydrogenase molybdoprotein N-domain-like"/>
    <property type="match status" value="1"/>
</dbReference>
<dbReference type="GO" id="GO:0005506">
    <property type="term" value="F:iron ion binding"/>
    <property type="evidence" value="ECO:0007669"/>
    <property type="project" value="InterPro"/>
</dbReference>
<dbReference type="KEGG" id="ptaw:DW352_20490"/>
<evidence type="ECO:0000256" key="2">
    <source>
        <dbReference type="ARBA" id="ARBA00023002"/>
    </source>
</evidence>
<evidence type="ECO:0000313" key="5">
    <source>
        <dbReference type="Proteomes" id="UP000254889"/>
    </source>
</evidence>
<dbReference type="Pfam" id="PF20256">
    <property type="entry name" value="MoCoBD_2"/>
    <property type="match status" value="1"/>
</dbReference>
<dbReference type="Gene3D" id="3.30.365.10">
    <property type="entry name" value="Aldehyde oxidase/xanthine dehydrogenase, molybdopterin binding domain"/>
    <property type="match status" value="4"/>
</dbReference>
<dbReference type="SMART" id="SM01008">
    <property type="entry name" value="Ald_Xan_dh_C"/>
    <property type="match status" value="1"/>
</dbReference>
<evidence type="ECO:0000259" key="3">
    <source>
        <dbReference type="SMART" id="SM01008"/>
    </source>
</evidence>
<accession>A0A346A0J8</accession>